<keyword evidence="2" id="KW-1185">Reference proteome</keyword>
<gene>
    <name evidence="1" type="ORF">AUC60_10090</name>
</gene>
<proteinExistence type="predicted"/>
<protein>
    <recommendedName>
        <fullName evidence="3">BIG2 domain-containing protein</fullName>
    </recommendedName>
</protein>
<evidence type="ECO:0000313" key="2">
    <source>
        <dbReference type="Proteomes" id="UP000195440"/>
    </source>
</evidence>
<sequence>MYNANTVSTINILAGDSNLVPPTVDISLNSDGLLPVSALATPVTVTFPAWSAVVPNTSYRLLWDKTPIGVTKLINEDDRPGDILTLEIPVSALTEGKHSLAYRLVNLENGVQTDSPMSPVEIDRTAPGNPLLAPIIFPVAIQNGLTSAELEALGNKLPGKIASYGDMKEGDVIRTYWGTVEGPVAIVGRDDMGLQRVMVDFSREFLENIGDIEAPVFYSVTDLAGNLSANAQAVKVKLQLRVLPELPLPVVKEANGDTLDPVNATQGATVVVSTFAQLARGDRVEVQWRGPNASDSKEKTITDADAGKDLEMLFSATLVEANKGQTVSISYDVLRANGSAQTSGTLLLKIQGAPTRLPAPTMDTVGPDGLLTPSHIPESGATVRVSYTDMSSGDSVVATWEGATRYDTPAQVIGGNAQLQFNIPKAFITQSIGSSASVTYTVTRAGTAVVSAPLWLRVQQGMNFDTSPVSLSGKIYLIPGSPDVLPTFPAGTTVRRIASGGQAPYVYRSSDALIAHVDENGLTSVRGNGTASISVTDALGETKSYPVTVSGVIQCMGLGSGKYAQMTAAAAGKGARIPSIDELNQIFNTYGNRWPMGNALYWSSTVAAQNLVGMKWYLIKNLVTGANFKVLEHSISLGVCIR</sequence>
<comment type="caution">
    <text evidence="1">The sequence shown here is derived from an EMBL/GenBank/DDBJ whole genome shotgun (WGS) entry which is preliminary data.</text>
</comment>
<evidence type="ECO:0000313" key="1">
    <source>
        <dbReference type="EMBL" id="OUM74188.1"/>
    </source>
</evidence>
<accession>A0A1Y3P2Z5</accession>
<dbReference type="AlphaFoldDB" id="A0A1Y3P2Z5"/>
<name>A0A1Y3P2Z5_9PSED</name>
<dbReference type="InterPro" id="IPR008964">
    <property type="entry name" value="Invasin/intimin_cell_adhesion"/>
</dbReference>
<dbReference type="OrthoDB" id="6845417at2"/>
<reference evidence="1 2" key="1">
    <citation type="journal article" date="2017" name="Syst. Appl. Microbiol.">
        <title>Pseudomonas caspiana sp. nov., a citrus pathogen in the Pseudomonas syringae phylogenetic group.</title>
        <authorList>
            <person name="Busquets A."/>
            <person name="Gomila M."/>
            <person name="Beiki F."/>
            <person name="Mulet M."/>
            <person name="Rahimian H."/>
            <person name="Garcia-Valdes E."/>
            <person name="Lalucat J."/>
        </authorList>
    </citation>
    <scope>NUCLEOTIDE SEQUENCE [LARGE SCALE GENOMIC DNA]</scope>
    <source>
        <strain evidence="1 2">FBF102</strain>
    </source>
</reference>
<dbReference type="Proteomes" id="UP000195440">
    <property type="component" value="Unassembled WGS sequence"/>
</dbReference>
<dbReference type="EMBL" id="LOHF01000006">
    <property type="protein sequence ID" value="OUM74188.1"/>
    <property type="molecule type" value="Genomic_DNA"/>
</dbReference>
<dbReference type="SUPFAM" id="SSF49373">
    <property type="entry name" value="Invasin/intimin cell-adhesion fragments"/>
    <property type="match status" value="1"/>
</dbReference>
<dbReference type="Gene3D" id="2.60.40.1080">
    <property type="match status" value="1"/>
</dbReference>
<organism evidence="1 2">
    <name type="scientific">Pseudomonas caspiana</name>
    <dbReference type="NCBI Taxonomy" id="1451454"/>
    <lineage>
        <taxon>Bacteria</taxon>
        <taxon>Pseudomonadati</taxon>
        <taxon>Pseudomonadota</taxon>
        <taxon>Gammaproteobacteria</taxon>
        <taxon>Pseudomonadales</taxon>
        <taxon>Pseudomonadaceae</taxon>
        <taxon>Pseudomonas</taxon>
    </lineage>
</organism>
<dbReference type="RefSeq" id="WP_087266408.1">
    <property type="nucleotide sequence ID" value="NZ_JBJGBV010000002.1"/>
</dbReference>
<evidence type="ECO:0008006" key="3">
    <source>
        <dbReference type="Google" id="ProtNLM"/>
    </source>
</evidence>